<evidence type="ECO:0000313" key="6">
    <source>
        <dbReference type="Proteomes" id="UP001154312"/>
    </source>
</evidence>
<dbReference type="RefSeq" id="WP_277443465.1">
    <property type="nucleotide sequence ID" value="NZ_JAKOAV010000011.1"/>
</dbReference>
<protein>
    <submittedName>
        <fullName evidence="5">S-layer homology domain-containing protein</fullName>
    </submittedName>
</protein>
<keyword evidence="6" id="KW-1185">Reference proteome</keyword>
<feature type="chain" id="PRO_5040838937" evidence="3">
    <location>
        <begin position="35"/>
        <end position="939"/>
    </location>
</feature>
<dbReference type="InterPro" id="IPR000408">
    <property type="entry name" value="Reg_chr_condens"/>
</dbReference>
<comment type="caution">
    <text evidence="5">The sequence shown here is derived from an EMBL/GenBank/DDBJ whole genome shotgun (WGS) entry which is preliminary data.</text>
</comment>
<dbReference type="AlphaFoldDB" id="A0A9X4JVE4"/>
<evidence type="ECO:0000256" key="2">
    <source>
        <dbReference type="ARBA" id="ARBA00022737"/>
    </source>
</evidence>
<evidence type="ECO:0000259" key="4">
    <source>
        <dbReference type="PROSITE" id="PS51272"/>
    </source>
</evidence>
<dbReference type="SUPFAM" id="SSF50985">
    <property type="entry name" value="RCC1/BLIP-II"/>
    <property type="match status" value="2"/>
</dbReference>
<name>A0A9X4JVE4_9FIRM</name>
<accession>A0A9X4JVE4</accession>
<dbReference type="InterPro" id="IPR003591">
    <property type="entry name" value="Leu-rich_rpt_typical-subtyp"/>
</dbReference>
<dbReference type="Gene3D" id="2.130.10.30">
    <property type="entry name" value="Regulator of chromosome condensation 1/beta-lactamase-inhibitor protein II"/>
    <property type="match status" value="2"/>
</dbReference>
<proteinExistence type="predicted"/>
<dbReference type="InterPro" id="IPR058923">
    <property type="entry name" value="RCC1-like_dom"/>
</dbReference>
<dbReference type="SMART" id="SM00369">
    <property type="entry name" value="LRR_TYP"/>
    <property type="match status" value="6"/>
</dbReference>
<dbReference type="PROSITE" id="PS51272">
    <property type="entry name" value="SLH"/>
    <property type="match status" value="3"/>
</dbReference>
<organism evidence="5 6">
    <name type="scientific">Pelotomaculum isophthalicicum JI</name>
    <dbReference type="NCBI Taxonomy" id="947010"/>
    <lineage>
        <taxon>Bacteria</taxon>
        <taxon>Bacillati</taxon>
        <taxon>Bacillota</taxon>
        <taxon>Clostridia</taxon>
        <taxon>Eubacteriales</taxon>
        <taxon>Desulfotomaculaceae</taxon>
        <taxon>Pelotomaculum</taxon>
    </lineage>
</organism>
<feature type="domain" description="SLH" evidence="4">
    <location>
        <begin position="35"/>
        <end position="98"/>
    </location>
</feature>
<dbReference type="Pfam" id="PF25390">
    <property type="entry name" value="WD40_RLD"/>
    <property type="match status" value="1"/>
</dbReference>
<dbReference type="InterPro" id="IPR051625">
    <property type="entry name" value="Signaling_Regulatory_Domain"/>
</dbReference>
<reference evidence="5" key="1">
    <citation type="submission" date="2022-02" db="EMBL/GenBank/DDBJ databases">
        <authorList>
            <person name="Leng L."/>
        </authorList>
    </citation>
    <scope>NUCLEOTIDE SEQUENCE</scope>
    <source>
        <strain evidence="5">JI</strain>
    </source>
</reference>
<dbReference type="InterPro" id="IPR001611">
    <property type="entry name" value="Leu-rich_rpt"/>
</dbReference>
<feature type="domain" description="SLH" evidence="4">
    <location>
        <begin position="160"/>
        <end position="221"/>
    </location>
</feature>
<dbReference type="Proteomes" id="UP001154312">
    <property type="component" value="Unassembled WGS sequence"/>
</dbReference>
<dbReference type="Gene3D" id="3.80.10.10">
    <property type="entry name" value="Ribonuclease Inhibitor"/>
    <property type="match status" value="1"/>
</dbReference>
<keyword evidence="2" id="KW-0677">Repeat</keyword>
<dbReference type="PANTHER" id="PTHR22872">
    <property type="entry name" value="BTK-BINDING PROTEIN-RELATED"/>
    <property type="match status" value="1"/>
</dbReference>
<dbReference type="SMART" id="SM00365">
    <property type="entry name" value="LRR_SD22"/>
    <property type="match status" value="6"/>
</dbReference>
<sequence length="939" mass="99328">MKFRKTIFKSACINIITLAVIIAIALLLTSSAFAAEKIFLDLPESDPFYPYVNYLVKTNLIQGYPDGSFRPADSITRAEVAALLVRAGKLNELAPVTQTYSDISPSHWAYTTIERATYAGLIKGYPDQTFRPEAPISRAEACALLLRLTNKPVPYSPLDETIIDIEPAYWARQQIAAALQAGMFTMTSKNTFEPEAQATRAQLARGLAIALNMEDSLSPVGITAGNIRSGNHIAGGADHTLFLNSGGTIWACGGNMYGQLGDGTLIDRYSAPVQVQGLTGMVLVTVGDFFSLALKNDGTVWAWGKNESGQLGDGTTTDRYNPVQVPGLSDVVSVVAGGVHSLALKKDGTVWAWGYNSSGQLGSGATMDSYTPQQVQFLTDVAAIAAGSGHSLAVKSDGTVWAWGENDFGQLGDGTKAHRYTPVQVEGLTGITSVVARREYSLARKSDGTIWAWGQNYLGQLGDGTKTDRCVPVQVLGLSGVVSVSAGAAHVLALKGDGTVWAWGLNKNGQVGVASSSYGPLRLQGMTDVEEVAAGERFSLALKSDGTVWAWGENYADPLADEIAMDSFSPVQVPKIINSIIAADSGNNIGLGNGDSITITFSVNINQPPVNSKAGVDALINFGGKSFGTNYSGTWTDANTLVLTVGNATGADLAVGDTITINAGVDLKTAGGISYTRTSSGTISGTFGKAGVVHFTDTTLEAAVGAALNIPVGNITETEMLGLTSLNASGEFVMYSDKIKNLTGLEYAANLQSLNLTNNNVSDIGVLSKLTNLQTLNLSSNQISDIRALTGLTNLQTINLGNNQISDIEALSGLTNLQTLYLDNNQIINIDGLSRLTNLHHLSLYSNKISAIGILTGLTDLRILNLEKNQIGEIEALTGLTKLQNLYLSDNYISDIGALSSLPDLQNVSIENNPINLDPDSQAIGIIRALLSRCVIVDY</sequence>
<dbReference type="Pfam" id="PF12799">
    <property type="entry name" value="LRR_4"/>
    <property type="match status" value="4"/>
</dbReference>
<dbReference type="PRINTS" id="PR00633">
    <property type="entry name" value="RCCNDNSATION"/>
</dbReference>
<feature type="domain" description="SLH" evidence="4">
    <location>
        <begin position="99"/>
        <end position="159"/>
    </location>
</feature>
<evidence type="ECO:0000313" key="5">
    <source>
        <dbReference type="EMBL" id="MDF9408171.1"/>
    </source>
</evidence>
<dbReference type="InterPro" id="IPR032675">
    <property type="entry name" value="LRR_dom_sf"/>
</dbReference>
<evidence type="ECO:0000256" key="3">
    <source>
        <dbReference type="SAM" id="SignalP"/>
    </source>
</evidence>
<dbReference type="EMBL" id="JAKOAV010000011">
    <property type="protein sequence ID" value="MDF9408171.1"/>
    <property type="molecule type" value="Genomic_DNA"/>
</dbReference>
<keyword evidence="1" id="KW-0433">Leucine-rich repeat</keyword>
<dbReference type="SUPFAM" id="SSF52058">
    <property type="entry name" value="L domain-like"/>
    <property type="match status" value="1"/>
</dbReference>
<keyword evidence="3" id="KW-0732">Signal</keyword>
<dbReference type="InterPro" id="IPR025875">
    <property type="entry name" value="Leu-rich_rpt_4"/>
</dbReference>
<dbReference type="PROSITE" id="PS50012">
    <property type="entry name" value="RCC1_3"/>
    <property type="match status" value="6"/>
</dbReference>
<dbReference type="Pfam" id="PF00395">
    <property type="entry name" value="SLH"/>
    <property type="match status" value="3"/>
</dbReference>
<dbReference type="PROSITE" id="PS00626">
    <property type="entry name" value="RCC1_2"/>
    <property type="match status" value="1"/>
</dbReference>
<dbReference type="Pfam" id="PF13540">
    <property type="entry name" value="RCC1_2"/>
    <property type="match status" value="2"/>
</dbReference>
<dbReference type="PROSITE" id="PS51450">
    <property type="entry name" value="LRR"/>
    <property type="match status" value="7"/>
</dbReference>
<dbReference type="InterPro" id="IPR009091">
    <property type="entry name" value="RCC1/BLIP-II"/>
</dbReference>
<evidence type="ECO:0000256" key="1">
    <source>
        <dbReference type="ARBA" id="ARBA00022614"/>
    </source>
</evidence>
<feature type="signal peptide" evidence="3">
    <location>
        <begin position="1"/>
        <end position="34"/>
    </location>
</feature>
<dbReference type="InterPro" id="IPR001119">
    <property type="entry name" value="SLH_dom"/>
</dbReference>
<gene>
    <name evidence="5" type="ORF">L7E55_07325</name>
</gene>